<dbReference type="EMBL" id="MDZA01000024">
    <property type="protein sequence ID" value="OGX91898.1"/>
    <property type="molecule type" value="Genomic_DNA"/>
</dbReference>
<gene>
    <name evidence="2" type="ORF">BEN49_17950</name>
</gene>
<organism evidence="2 3">
    <name type="scientific">Hymenobacter coccineus</name>
    <dbReference type="NCBI Taxonomy" id="1908235"/>
    <lineage>
        <taxon>Bacteria</taxon>
        <taxon>Pseudomonadati</taxon>
        <taxon>Bacteroidota</taxon>
        <taxon>Cytophagia</taxon>
        <taxon>Cytophagales</taxon>
        <taxon>Hymenobacteraceae</taxon>
        <taxon>Hymenobacter</taxon>
    </lineage>
</organism>
<dbReference type="SUPFAM" id="SSF56954">
    <property type="entry name" value="Outer membrane efflux proteins (OEP)"/>
    <property type="match status" value="1"/>
</dbReference>
<evidence type="ECO:0000313" key="3">
    <source>
        <dbReference type="Proteomes" id="UP000177506"/>
    </source>
</evidence>
<sequence length="130" mass="14422">MFGSLVGGVVQPIFNQGLNRARLRNAQGLEDEYRFTYQQTLLGAGQEVSNALYAYETAGQKVAIRTNQLVALRRAVDFTQELLKYSSATYTDVLTSQQSLLAAQLSSVNDRLQQLQATTELYRALGGGWR</sequence>
<comment type="similarity">
    <text evidence="1">Belongs to the outer membrane factor (OMF) (TC 1.B.17) family.</text>
</comment>
<dbReference type="Gene3D" id="1.20.1600.10">
    <property type="entry name" value="Outer membrane efflux proteins (OEP)"/>
    <property type="match status" value="1"/>
</dbReference>
<protein>
    <submittedName>
        <fullName evidence="2">Uncharacterized protein</fullName>
    </submittedName>
</protein>
<dbReference type="InterPro" id="IPR003423">
    <property type="entry name" value="OMP_efflux"/>
</dbReference>
<evidence type="ECO:0000256" key="1">
    <source>
        <dbReference type="ARBA" id="ARBA00007613"/>
    </source>
</evidence>
<reference evidence="2 3" key="1">
    <citation type="submission" date="2016-08" db="EMBL/GenBank/DDBJ databases">
        <title>Hymenobacter coccineus sp. nov., Hymenobacter lapidarius sp. nov. and Hymenobacter glacialis sp. nov., isolated from Antarctic soil.</title>
        <authorList>
            <person name="Sedlacek I."/>
            <person name="Kralova S."/>
            <person name="Kyrova K."/>
            <person name="Maslanova I."/>
            <person name="Stankova E."/>
            <person name="Vrbovska V."/>
            <person name="Nemec M."/>
            <person name="Bartak M."/>
            <person name="Svec P."/>
            <person name="Busse H.-J."/>
            <person name="Pantucek R."/>
        </authorList>
    </citation>
    <scope>NUCLEOTIDE SEQUENCE [LARGE SCALE GENOMIC DNA]</scope>
    <source>
        <strain evidence="2 3">CCM 8649</strain>
    </source>
</reference>
<dbReference type="PANTHER" id="PTHR30203:SF33">
    <property type="entry name" value="BLR4455 PROTEIN"/>
    <property type="match status" value="1"/>
</dbReference>
<name>A0A1G1TLZ8_9BACT</name>
<dbReference type="Pfam" id="PF02321">
    <property type="entry name" value="OEP"/>
    <property type="match status" value="1"/>
</dbReference>
<evidence type="ECO:0000313" key="2">
    <source>
        <dbReference type="EMBL" id="OGX91898.1"/>
    </source>
</evidence>
<dbReference type="GO" id="GO:0015562">
    <property type="term" value="F:efflux transmembrane transporter activity"/>
    <property type="evidence" value="ECO:0007669"/>
    <property type="project" value="InterPro"/>
</dbReference>
<dbReference type="Proteomes" id="UP000177506">
    <property type="component" value="Unassembled WGS sequence"/>
</dbReference>
<dbReference type="InterPro" id="IPR010131">
    <property type="entry name" value="MdtP/NodT-like"/>
</dbReference>
<keyword evidence="3" id="KW-1185">Reference proteome</keyword>
<dbReference type="AlphaFoldDB" id="A0A1G1TLZ8"/>
<accession>A0A1G1TLZ8</accession>
<dbReference type="Gene3D" id="2.20.200.10">
    <property type="entry name" value="Outer membrane efflux proteins (OEP)"/>
    <property type="match status" value="1"/>
</dbReference>
<dbReference type="PANTHER" id="PTHR30203">
    <property type="entry name" value="OUTER MEMBRANE CATION EFFLUX PROTEIN"/>
    <property type="match status" value="1"/>
</dbReference>
<comment type="caution">
    <text evidence="2">The sequence shown here is derived from an EMBL/GenBank/DDBJ whole genome shotgun (WGS) entry which is preliminary data.</text>
</comment>
<proteinExistence type="inferred from homology"/>